<dbReference type="Proteomes" id="UP000004508">
    <property type="component" value="Unassembled WGS sequence"/>
</dbReference>
<comment type="similarity">
    <text evidence="9">Belongs to the peroxiredoxin family. BCP/PrxQ subfamily.</text>
</comment>
<dbReference type="AlphaFoldDB" id="D6TT72"/>
<evidence type="ECO:0000259" key="12">
    <source>
        <dbReference type="PROSITE" id="PS51352"/>
    </source>
</evidence>
<comment type="function">
    <text evidence="1">Thiol-specific peroxidase that catalyzes the reduction of hydrogen peroxide and organic hydroperoxides to water and alcohols, respectively. Plays a role in cell protection against oxidative stress by detoxifying peroxides and as sensor of hydrogen peroxide-mediated signaling events.</text>
</comment>
<evidence type="ECO:0000256" key="11">
    <source>
        <dbReference type="ARBA" id="ARBA00049091"/>
    </source>
</evidence>
<dbReference type="RefSeq" id="WP_007914455.1">
    <property type="nucleotide sequence ID" value="NZ_ADVG01000003.1"/>
</dbReference>
<dbReference type="SUPFAM" id="SSF52833">
    <property type="entry name" value="Thioredoxin-like"/>
    <property type="match status" value="1"/>
</dbReference>
<keyword evidence="7" id="KW-0676">Redox-active center</keyword>
<dbReference type="GO" id="GO:0034599">
    <property type="term" value="P:cellular response to oxidative stress"/>
    <property type="evidence" value="ECO:0007669"/>
    <property type="project" value="TreeGrafter"/>
</dbReference>
<proteinExistence type="inferred from homology"/>
<evidence type="ECO:0000256" key="4">
    <source>
        <dbReference type="ARBA" id="ARBA00022862"/>
    </source>
</evidence>
<evidence type="ECO:0000256" key="1">
    <source>
        <dbReference type="ARBA" id="ARBA00003330"/>
    </source>
</evidence>
<sequence length="174" mass="19208">MRLTNGQHFPTITASRVGGGEMTLPQSLEGKWTVLLFYRGHWCPYCRQQLMDFQRALEQLHEIGAEVVALSVDPLEKAQETVTKHHLTFPVLYGLDAHDIAQKIGAYINEDPLYLQATGFVLQPDGTIAVSVSSSGAIGRLVAADTINFIKYMQHQTHKQQGGAPSHVSSRPLV</sequence>
<protein>
    <recommendedName>
        <fullName evidence="2">thioredoxin-dependent peroxiredoxin</fullName>
        <ecNumber evidence="2">1.11.1.24</ecNumber>
    </recommendedName>
    <alternativeName>
        <fullName evidence="10">Bacterioferritin comigratory protein</fullName>
    </alternativeName>
    <alternativeName>
        <fullName evidence="8">Thioredoxin peroxidase</fullName>
    </alternativeName>
</protein>
<dbReference type="PROSITE" id="PS51352">
    <property type="entry name" value="THIOREDOXIN_2"/>
    <property type="match status" value="1"/>
</dbReference>
<dbReference type="OrthoDB" id="9809746at2"/>
<dbReference type="STRING" id="485913.Krac_4615"/>
<dbReference type="eggNOG" id="COG1225">
    <property type="taxonomic scope" value="Bacteria"/>
</dbReference>
<evidence type="ECO:0000256" key="6">
    <source>
        <dbReference type="ARBA" id="ARBA00023157"/>
    </source>
</evidence>
<dbReference type="InterPro" id="IPR013766">
    <property type="entry name" value="Thioredoxin_domain"/>
</dbReference>
<dbReference type="InParanoid" id="D6TT72"/>
<evidence type="ECO:0000313" key="14">
    <source>
        <dbReference type="Proteomes" id="UP000004508"/>
    </source>
</evidence>
<keyword evidence="3" id="KW-0575">Peroxidase</keyword>
<dbReference type="Gene3D" id="3.40.30.10">
    <property type="entry name" value="Glutaredoxin"/>
    <property type="match status" value="1"/>
</dbReference>
<keyword evidence="14" id="KW-1185">Reference proteome</keyword>
<dbReference type="PANTHER" id="PTHR42801:SF7">
    <property type="entry name" value="SLL1159 PROTEIN"/>
    <property type="match status" value="1"/>
</dbReference>
<dbReference type="PANTHER" id="PTHR42801">
    <property type="entry name" value="THIOREDOXIN-DEPENDENT PEROXIDE REDUCTASE"/>
    <property type="match status" value="1"/>
</dbReference>
<dbReference type="GO" id="GO:0045454">
    <property type="term" value="P:cell redox homeostasis"/>
    <property type="evidence" value="ECO:0007669"/>
    <property type="project" value="TreeGrafter"/>
</dbReference>
<evidence type="ECO:0000256" key="2">
    <source>
        <dbReference type="ARBA" id="ARBA00013017"/>
    </source>
</evidence>
<dbReference type="GO" id="GO:0005737">
    <property type="term" value="C:cytoplasm"/>
    <property type="evidence" value="ECO:0007669"/>
    <property type="project" value="TreeGrafter"/>
</dbReference>
<dbReference type="InterPro" id="IPR000866">
    <property type="entry name" value="AhpC/TSA"/>
</dbReference>
<evidence type="ECO:0000313" key="13">
    <source>
        <dbReference type="EMBL" id="EFH83623.1"/>
    </source>
</evidence>
<name>D6TT72_KTERA</name>
<reference evidence="13 14" key="1">
    <citation type="journal article" date="2011" name="Stand. Genomic Sci.">
        <title>Non-contiguous finished genome sequence and contextual data of the filamentous soil bacterium Ktedonobacter racemifer type strain (SOSP1-21).</title>
        <authorList>
            <person name="Chang Y.J."/>
            <person name="Land M."/>
            <person name="Hauser L."/>
            <person name="Chertkov O."/>
            <person name="Del Rio T.G."/>
            <person name="Nolan M."/>
            <person name="Copeland A."/>
            <person name="Tice H."/>
            <person name="Cheng J.F."/>
            <person name="Lucas S."/>
            <person name="Han C."/>
            <person name="Goodwin L."/>
            <person name="Pitluck S."/>
            <person name="Ivanova N."/>
            <person name="Ovchinikova G."/>
            <person name="Pati A."/>
            <person name="Chen A."/>
            <person name="Palaniappan K."/>
            <person name="Mavromatis K."/>
            <person name="Liolios K."/>
            <person name="Brettin T."/>
            <person name="Fiebig A."/>
            <person name="Rohde M."/>
            <person name="Abt B."/>
            <person name="Goker M."/>
            <person name="Detter J.C."/>
            <person name="Woyke T."/>
            <person name="Bristow J."/>
            <person name="Eisen J.A."/>
            <person name="Markowitz V."/>
            <person name="Hugenholtz P."/>
            <person name="Kyrpides N.C."/>
            <person name="Klenk H.P."/>
            <person name="Lapidus A."/>
        </authorList>
    </citation>
    <scope>NUCLEOTIDE SEQUENCE [LARGE SCALE GENOMIC DNA]</scope>
    <source>
        <strain evidence="14">DSM 44963</strain>
    </source>
</reference>
<keyword evidence="5" id="KW-0560">Oxidoreductase</keyword>
<evidence type="ECO:0000256" key="3">
    <source>
        <dbReference type="ARBA" id="ARBA00022559"/>
    </source>
</evidence>
<comment type="catalytic activity">
    <reaction evidence="11">
        <text>a hydroperoxide + [thioredoxin]-dithiol = an alcohol + [thioredoxin]-disulfide + H2O</text>
        <dbReference type="Rhea" id="RHEA:62620"/>
        <dbReference type="Rhea" id="RHEA-COMP:10698"/>
        <dbReference type="Rhea" id="RHEA-COMP:10700"/>
        <dbReference type="ChEBI" id="CHEBI:15377"/>
        <dbReference type="ChEBI" id="CHEBI:29950"/>
        <dbReference type="ChEBI" id="CHEBI:30879"/>
        <dbReference type="ChEBI" id="CHEBI:35924"/>
        <dbReference type="ChEBI" id="CHEBI:50058"/>
        <dbReference type="EC" id="1.11.1.24"/>
    </reaction>
</comment>
<dbReference type="InterPro" id="IPR036249">
    <property type="entry name" value="Thioredoxin-like_sf"/>
</dbReference>
<gene>
    <name evidence="13" type="ORF">Krac_4615</name>
</gene>
<dbReference type="InterPro" id="IPR050924">
    <property type="entry name" value="Peroxiredoxin_BCP/PrxQ"/>
</dbReference>
<dbReference type="GO" id="GO:0008379">
    <property type="term" value="F:thioredoxin peroxidase activity"/>
    <property type="evidence" value="ECO:0007669"/>
    <property type="project" value="TreeGrafter"/>
</dbReference>
<comment type="caution">
    <text evidence="13">The sequence shown here is derived from an EMBL/GenBank/DDBJ whole genome shotgun (WGS) entry which is preliminary data.</text>
</comment>
<keyword evidence="4" id="KW-0049">Antioxidant</keyword>
<evidence type="ECO:0000256" key="8">
    <source>
        <dbReference type="ARBA" id="ARBA00032824"/>
    </source>
</evidence>
<dbReference type="EC" id="1.11.1.24" evidence="2"/>
<evidence type="ECO:0000256" key="5">
    <source>
        <dbReference type="ARBA" id="ARBA00023002"/>
    </source>
</evidence>
<accession>D6TT72</accession>
<evidence type="ECO:0000256" key="9">
    <source>
        <dbReference type="ARBA" id="ARBA00038489"/>
    </source>
</evidence>
<evidence type="ECO:0000256" key="10">
    <source>
        <dbReference type="ARBA" id="ARBA00041373"/>
    </source>
</evidence>
<organism evidence="13 14">
    <name type="scientific">Ktedonobacter racemifer DSM 44963</name>
    <dbReference type="NCBI Taxonomy" id="485913"/>
    <lineage>
        <taxon>Bacteria</taxon>
        <taxon>Bacillati</taxon>
        <taxon>Chloroflexota</taxon>
        <taxon>Ktedonobacteria</taxon>
        <taxon>Ktedonobacterales</taxon>
        <taxon>Ktedonobacteraceae</taxon>
        <taxon>Ktedonobacter</taxon>
    </lineage>
</organism>
<dbReference type="Pfam" id="PF00578">
    <property type="entry name" value="AhpC-TSA"/>
    <property type="match status" value="1"/>
</dbReference>
<keyword evidence="6" id="KW-1015">Disulfide bond</keyword>
<dbReference type="EMBL" id="ADVG01000003">
    <property type="protein sequence ID" value="EFH83623.1"/>
    <property type="molecule type" value="Genomic_DNA"/>
</dbReference>
<evidence type="ECO:0000256" key="7">
    <source>
        <dbReference type="ARBA" id="ARBA00023284"/>
    </source>
</evidence>
<feature type="domain" description="Thioredoxin" evidence="12">
    <location>
        <begin position="3"/>
        <end position="155"/>
    </location>
</feature>